<keyword evidence="2" id="KW-1133">Transmembrane helix</keyword>
<keyword evidence="4" id="KW-1185">Reference proteome</keyword>
<dbReference type="EMBL" id="JBHRWN010000002">
    <property type="protein sequence ID" value="MFC3476757.1"/>
    <property type="molecule type" value="Genomic_DNA"/>
</dbReference>
<evidence type="ECO:0000313" key="4">
    <source>
        <dbReference type="Proteomes" id="UP001595660"/>
    </source>
</evidence>
<keyword evidence="2" id="KW-0472">Membrane</keyword>
<feature type="compositionally biased region" description="Basic and acidic residues" evidence="1">
    <location>
        <begin position="61"/>
        <end position="82"/>
    </location>
</feature>
<gene>
    <name evidence="3" type="ORF">ACFOKC_03365</name>
</gene>
<dbReference type="AlphaFoldDB" id="A0ABD5NCC8"/>
<dbReference type="RefSeq" id="WP_232572100.1">
    <property type="nucleotide sequence ID" value="NZ_CP089466.1"/>
</dbReference>
<reference evidence="3 4" key="1">
    <citation type="journal article" date="2019" name="Int. J. Syst. Evol. Microbiol.">
        <title>The Global Catalogue of Microorganisms (GCM) 10K type strain sequencing project: providing services to taxonomists for standard genome sequencing and annotation.</title>
        <authorList>
            <consortium name="The Broad Institute Genomics Platform"/>
            <consortium name="The Broad Institute Genome Sequencing Center for Infectious Disease"/>
            <person name="Wu L."/>
            <person name="Ma J."/>
        </authorList>
    </citation>
    <scope>NUCLEOTIDE SEQUENCE [LARGE SCALE GENOMIC DNA]</scope>
    <source>
        <strain evidence="3 4">CGMCC 1.12562</strain>
    </source>
</reference>
<dbReference type="InterPro" id="IPR055693">
    <property type="entry name" value="DUF7269"/>
</dbReference>
<comment type="caution">
    <text evidence="3">The sequence shown here is derived from an EMBL/GenBank/DDBJ whole genome shotgun (WGS) entry which is preliminary data.</text>
</comment>
<evidence type="ECO:0000256" key="2">
    <source>
        <dbReference type="SAM" id="Phobius"/>
    </source>
</evidence>
<feature type="transmembrane region" description="Helical" evidence="2">
    <location>
        <begin position="35"/>
        <end position="56"/>
    </location>
</feature>
<dbReference type="Pfam" id="PF23933">
    <property type="entry name" value="DUF7269"/>
    <property type="match status" value="1"/>
</dbReference>
<name>A0ABD5NCC8_9EURY</name>
<evidence type="ECO:0000313" key="3">
    <source>
        <dbReference type="EMBL" id="MFC3476757.1"/>
    </source>
</evidence>
<proteinExistence type="predicted"/>
<organism evidence="3 4">
    <name type="scientific">Halobacterium litoreum</name>
    <dbReference type="NCBI Taxonomy" id="2039234"/>
    <lineage>
        <taxon>Archaea</taxon>
        <taxon>Methanobacteriati</taxon>
        <taxon>Methanobacteriota</taxon>
        <taxon>Stenosarchaea group</taxon>
        <taxon>Halobacteria</taxon>
        <taxon>Halobacteriales</taxon>
        <taxon>Halobacteriaceae</taxon>
        <taxon>Halobacterium</taxon>
    </lineage>
</organism>
<accession>A0ABD5NCC8</accession>
<dbReference type="GeneID" id="69117327"/>
<protein>
    <submittedName>
        <fullName evidence="3">Uncharacterized protein</fullName>
    </submittedName>
</protein>
<sequence>MTRFRTAFAAVGVAAVAVAAGVGVGALPPSVTGPVTGLDATLATGVLGAGLVGYALRQRRNRDGPDEDRRLSEPPEAADARDPGAAVDDAIERATDGRRAVRTRDAKASVRQRVRRTAIRAYACTRNVDDGEAADAVGSGAWTRDPIAAAFVGDERAPRLPLRERLRGWLHPDRAFERRAERATNAVHALATEGSQ</sequence>
<evidence type="ECO:0000256" key="1">
    <source>
        <dbReference type="SAM" id="MobiDB-lite"/>
    </source>
</evidence>
<dbReference type="Proteomes" id="UP001595660">
    <property type="component" value="Unassembled WGS sequence"/>
</dbReference>
<keyword evidence="2" id="KW-0812">Transmembrane</keyword>
<feature type="region of interest" description="Disordered" evidence="1">
    <location>
        <begin position="58"/>
        <end position="84"/>
    </location>
</feature>